<dbReference type="Proteomes" id="UP000824264">
    <property type="component" value="Unassembled WGS sequence"/>
</dbReference>
<gene>
    <name evidence="2" type="ORF">H9874_03700</name>
</gene>
<keyword evidence="1" id="KW-0732">Signal</keyword>
<dbReference type="EMBL" id="DXGI01000130">
    <property type="protein sequence ID" value="HIW78232.1"/>
    <property type="molecule type" value="Genomic_DNA"/>
</dbReference>
<accession>A0A9D1R184</accession>
<evidence type="ECO:0000256" key="1">
    <source>
        <dbReference type="SAM" id="SignalP"/>
    </source>
</evidence>
<feature type="chain" id="PRO_5039368011" evidence="1">
    <location>
        <begin position="25"/>
        <end position="380"/>
    </location>
</feature>
<name>A0A9D1R184_9BACT</name>
<evidence type="ECO:0000313" key="3">
    <source>
        <dbReference type="Proteomes" id="UP000824264"/>
    </source>
</evidence>
<reference evidence="2" key="2">
    <citation type="submission" date="2021-04" db="EMBL/GenBank/DDBJ databases">
        <authorList>
            <person name="Gilroy R."/>
        </authorList>
    </citation>
    <scope>NUCLEOTIDE SEQUENCE</scope>
    <source>
        <strain evidence="2">ChiSxjej5B17-1746</strain>
    </source>
</reference>
<proteinExistence type="predicted"/>
<organism evidence="2 3">
    <name type="scientific">Candidatus Bilophila faecipullorum</name>
    <dbReference type="NCBI Taxonomy" id="2838482"/>
    <lineage>
        <taxon>Bacteria</taxon>
        <taxon>Pseudomonadati</taxon>
        <taxon>Thermodesulfobacteriota</taxon>
        <taxon>Desulfovibrionia</taxon>
        <taxon>Desulfovibrionales</taxon>
        <taxon>Desulfovibrionaceae</taxon>
        <taxon>Bilophila</taxon>
    </lineage>
</organism>
<evidence type="ECO:0000313" key="2">
    <source>
        <dbReference type="EMBL" id="HIW78232.1"/>
    </source>
</evidence>
<feature type="signal peptide" evidence="1">
    <location>
        <begin position="1"/>
        <end position="24"/>
    </location>
</feature>
<reference evidence="2" key="1">
    <citation type="journal article" date="2021" name="PeerJ">
        <title>Extensive microbial diversity within the chicken gut microbiome revealed by metagenomics and culture.</title>
        <authorList>
            <person name="Gilroy R."/>
            <person name="Ravi A."/>
            <person name="Getino M."/>
            <person name="Pursley I."/>
            <person name="Horton D.L."/>
            <person name="Alikhan N.F."/>
            <person name="Baker D."/>
            <person name="Gharbi K."/>
            <person name="Hall N."/>
            <person name="Watson M."/>
            <person name="Adriaenssens E.M."/>
            <person name="Foster-Nyarko E."/>
            <person name="Jarju S."/>
            <person name="Secka A."/>
            <person name="Antonio M."/>
            <person name="Oren A."/>
            <person name="Chaudhuri R.R."/>
            <person name="La Ragione R."/>
            <person name="Hildebrand F."/>
            <person name="Pallen M.J."/>
        </authorList>
    </citation>
    <scope>NUCLEOTIDE SEQUENCE</scope>
    <source>
        <strain evidence="2">ChiSxjej5B17-1746</strain>
    </source>
</reference>
<protein>
    <submittedName>
        <fullName evidence="2">Uncharacterized protein</fullName>
    </submittedName>
</protein>
<comment type="caution">
    <text evidence="2">The sequence shown here is derived from an EMBL/GenBank/DDBJ whole genome shotgun (WGS) entry which is preliminary data.</text>
</comment>
<dbReference type="AlphaFoldDB" id="A0A9D1R184"/>
<sequence length="380" mass="40710">MRLSTFVGGTALAALLLFPALGSATESALMKAPARNAALIAKVPGFKSATLDLYHGKRAINEGVIIRKSFIRDGKIVIPPAGLYYSSRIASIGTMTGIEVMLLGKRYSQVDEAAEYLILKDRIMKKGDSVNLLPDGSRALQFVNGTANPYGNRAGYSNLRIMKSSGNFYGTNFQVAVDPTLVDVNSGTFKGLGLPEGRHPVTAASGDPLQYKSYYGASIYPSGKSYLIVGKTSAEEVEVKEFATPSLTEVWLTAEPRVSGAYGAGESVKVGPCVVKVVSVDKDTVRLNLSDGKGKGQVRDFVNLRDPHAADYLPSSPADRAKFQMASADGKVRVQVAMLHPDGPLTADGKVRLDMYSGVFSIKNPQPWPADPRFLARPDT</sequence>